<evidence type="ECO:0000313" key="2">
    <source>
        <dbReference type="EMBL" id="OEV19648.1"/>
    </source>
</evidence>
<sequence length="633" mass="67647">MTDTDSEPHGADSTVSGRSSTPATSRQPFAGHLTSGDAEEEVGKVAGTEDSTPLKFHVALSPGAYLQLDDVVSTRREIPGRGTVVTSGVVTEVVARHEGAAFGSDVFLIADGILPATVQEVAEITTTRVDPEYYVPPRPGEAAIRASGTARDAALYFDRMDARVPAGIGRDGEPIYLNLEFLDGTRGAHVSISGISGVATKTSFALFLMHSLFTSGALGARAVNAKALIFSVKGEDLLFVDQPNTRLDGELSAAYAQLGLPARPFASAGFYAPPLPGDTTGRPHVTGRTSGVTAFWWTLAEFCERELLPYAFADAEDEKNQYTIVVHQVTSRLRREAQPAGNDGAVAIDGTVLRTWPEMVDFISDKVTDDLSRPDWAGPAIGLGTVNAFVRRLRSSQRPLGPLLRGDLSTVTDHPVSHSIDTSQQQVTVVDLHNLPERAQRFVVGVVLAAETARKEQAGPGGLLFTMVDELNKYAPREGSSPIKDVLLDIAERGRSLGIILIGAQQTASEVERRIVSNSSIKIVGRLDAAEAGRPEYGFLPASQRQRATLARPGTMFVSQPEIPVPLAVEFPFPAWATRLSEVADPTFSTGTRAAGQATGSAARPDPFSRLPQAESDPWPDDTDDDAIDEPPY</sequence>
<feature type="compositionally biased region" description="Polar residues" evidence="1">
    <location>
        <begin position="13"/>
        <end position="27"/>
    </location>
</feature>
<keyword evidence="3" id="KW-1185">Reference proteome</keyword>
<organism evidence="2 3">
    <name type="scientific">Streptomyces nanshensis</name>
    <dbReference type="NCBI Taxonomy" id="518642"/>
    <lineage>
        <taxon>Bacteria</taxon>
        <taxon>Bacillati</taxon>
        <taxon>Actinomycetota</taxon>
        <taxon>Actinomycetes</taxon>
        <taxon>Kitasatosporales</taxon>
        <taxon>Streptomycetaceae</taxon>
        <taxon>Streptomyces</taxon>
    </lineage>
</organism>
<reference evidence="2 3" key="1">
    <citation type="journal article" date="2016" name="Front. Microbiol.">
        <title>Comparative Genomics Analysis of Streptomyces Species Reveals Their Adaptation to the Marine Environment and Their Diversity at the Genomic Level.</title>
        <authorList>
            <person name="Tian X."/>
            <person name="Zhang Z."/>
            <person name="Yang T."/>
            <person name="Chen M."/>
            <person name="Li J."/>
            <person name="Chen F."/>
            <person name="Yang J."/>
            <person name="Li W."/>
            <person name="Zhang B."/>
            <person name="Zhang Z."/>
            <person name="Wu J."/>
            <person name="Zhang C."/>
            <person name="Long L."/>
            <person name="Xiao J."/>
        </authorList>
    </citation>
    <scope>NUCLEOTIDE SEQUENCE [LARGE SCALE GENOMIC DNA]</scope>
    <source>
        <strain evidence="2 3">SCSIO M10372</strain>
    </source>
</reference>
<accession>A0A1E7LU33</accession>
<dbReference type="AlphaFoldDB" id="A0A1E7LU33"/>
<feature type="compositionally biased region" description="Acidic residues" evidence="1">
    <location>
        <begin position="618"/>
        <end position="633"/>
    </location>
</feature>
<dbReference type="PANTHER" id="PTHR30121:SF6">
    <property type="entry name" value="SLR6007 PROTEIN"/>
    <property type="match status" value="1"/>
</dbReference>
<name>A0A1E7LU33_9ACTN</name>
<comment type="caution">
    <text evidence="2">The sequence shown here is derived from an EMBL/GenBank/DDBJ whole genome shotgun (WGS) entry which is preliminary data.</text>
</comment>
<protein>
    <submittedName>
        <fullName evidence="2">ATPase</fullName>
    </submittedName>
</protein>
<feature type="region of interest" description="Disordered" evidence="1">
    <location>
        <begin position="588"/>
        <end position="633"/>
    </location>
</feature>
<feature type="compositionally biased region" description="Basic and acidic residues" evidence="1">
    <location>
        <begin position="1"/>
        <end position="10"/>
    </location>
</feature>
<dbReference type="Proteomes" id="UP000175971">
    <property type="component" value="Unassembled WGS sequence"/>
</dbReference>
<dbReference type="Gene3D" id="3.40.50.300">
    <property type="entry name" value="P-loop containing nucleotide triphosphate hydrolases"/>
    <property type="match status" value="1"/>
</dbReference>
<dbReference type="RefSeq" id="WP_070201539.1">
    <property type="nucleotide sequence ID" value="NZ_LJGZ01000077.1"/>
</dbReference>
<proteinExistence type="predicted"/>
<gene>
    <name evidence="2" type="ORF">AN221_16085</name>
</gene>
<dbReference type="InterPro" id="IPR051162">
    <property type="entry name" value="T4SS_component"/>
</dbReference>
<dbReference type="InterPro" id="IPR027417">
    <property type="entry name" value="P-loop_NTPase"/>
</dbReference>
<evidence type="ECO:0000256" key="1">
    <source>
        <dbReference type="SAM" id="MobiDB-lite"/>
    </source>
</evidence>
<dbReference type="EMBL" id="LJGZ01000077">
    <property type="protein sequence ID" value="OEV19648.1"/>
    <property type="molecule type" value="Genomic_DNA"/>
</dbReference>
<dbReference type="PATRIC" id="fig|518642.7.peg.5519"/>
<dbReference type="SUPFAM" id="SSF52540">
    <property type="entry name" value="P-loop containing nucleoside triphosphate hydrolases"/>
    <property type="match status" value="1"/>
</dbReference>
<evidence type="ECO:0000313" key="3">
    <source>
        <dbReference type="Proteomes" id="UP000175971"/>
    </source>
</evidence>
<feature type="region of interest" description="Disordered" evidence="1">
    <location>
        <begin position="1"/>
        <end position="38"/>
    </location>
</feature>
<dbReference type="PANTHER" id="PTHR30121">
    <property type="entry name" value="UNCHARACTERIZED PROTEIN YJGR-RELATED"/>
    <property type="match status" value="1"/>
</dbReference>